<protein>
    <submittedName>
        <fullName evidence="2">Uncharacterized protein</fullName>
    </submittedName>
</protein>
<reference evidence="2" key="1">
    <citation type="submission" date="2018-04" db="EMBL/GenBank/DDBJ databases">
        <title>WGS assembly of Panicum hallii.</title>
        <authorList>
            <person name="Lovell J."/>
            <person name="Jenkins J."/>
            <person name="Lowry D."/>
            <person name="Mamidi S."/>
            <person name="Sreedasyam A."/>
            <person name="Weng X."/>
            <person name="Barry K."/>
            <person name="Bonette J."/>
            <person name="Campitelli B."/>
            <person name="Daum C."/>
            <person name="Gordon S."/>
            <person name="Gould B."/>
            <person name="Lipzen A."/>
            <person name="Macqueen A."/>
            <person name="Palacio-Mejia J."/>
            <person name="Plott C."/>
            <person name="Shakirov E."/>
            <person name="Shu S."/>
            <person name="Yoshinaga Y."/>
            <person name="Zane M."/>
            <person name="Rokhsar D."/>
            <person name="Grimwood J."/>
            <person name="Schmutz J."/>
            <person name="Juenger T."/>
        </authorList>
    </citation>
    <scope>NUCLEOTIDE SEQUENCE [LARGE SCALE GENOMIC DNA]</scope>
    <source>
        <strain evidence="2">FIL2</strain>
    </source>
</reference>
<accession>A0A2S3H331</accession>
<dbReference type="EMBL" id="CM008047">
    <property type="protein sequence ID" value="PAN14129.1"/>
    <property type="molecule type" value="Genomic_DNA"/>
</dbReference>
<proteinExistence type="predicted"/>
<organism evidence="2">
    <name type="scientific">Panicum hallii</name>
    <dbReference type="NCBI Taxonomy" id="206008"/>
    <lineage>
        <taxon>Eukaryota</taxon>
        <taxon>Viridiplantae</taxon>
        <taxon>Streptophyta</taxon>
        <taxon>Embryophyta</taxon>
        <taxon>Tracheophyta</taxon>
        <taxon>Spermatophyta</taxon>
        <taxon>Magnoliopsida</taxon>
        <taxon>Liliopsida</taxon>
        <taxon>Poales</taxon>
        <taxon>Poaceae</taxon>
        <taxon>PACMAD clade</taxon>
        <taxon>Panicoideae</taxon>
        <taxon>Panicodae</taxon>
        <taxon>Paniceae</taxon>
        <taxon>Panicinae</taxon>
        <taxon>Panicum</taxon>
        <taxon>Panicum sect. Panicum</taxon>
    </lineage>
</organism>
<evidence type="ECO:0000256" key="1">
    <source>
        <dbReference type="SAM" id="SignalP"/>
    </source>
</evidence>
<keyword evidence="1" id="KW-0732">Signal</keyword>
<name>A0A2S3H331_9POAL</name>
<gene>
    <name evidence="2" type="ORF">PAHAL_2G385900</name>
</gene>
<sequence length="103" mass="10235">MAAMARNAVVLLVLLGVVVQLCSVVPPAAAAGRVLQDVVQKPLVQGGLGGDVKPDSCVTGGGNVGPSGQTVASGSVYCQREKVIDHQASLTVAGETVNTATLP</sequence>
<feature type="chain" id="PRO_5015578447" evidence="1">
    <location>
        <begin position="31"/>
        <end position="103"/>
    </location>
</feature>
<dbReference type="Gramene" id="PAN14129">
    <property type="protein sequence ID" value="PAN14129"/>
    <property type="gene ID" value="PAHAL_2G385900"/>
</dbReference>
<dbReference type="AlphaFoldDB" id="A0A2S3H331"/>
<evidence type="ECO:0000313" key="2">
    <source>
        <dbReference type="EMBL" id="PAN14129.1"/>
    </source>
</evidence>
<feature type="signal peptide" evidence="1">
    <location>
        <begin position="1"/>
        <end position="30"/>
    </location>
</feature>
<dbReference type="Proteomes" id="UP000243499">
    <property type="component" value="Chromosome 2"/>
</dbReference>